<feature type="transmembrane region" description="Helical" evidence="2">
    <location>
        <begin position="685"/>
        <end position="704"/>
    </location>
</feature>
<dbReference type="Pfam" id="PF04583">
    <property type="entry name" value="Baculo_p74"/>
    <property type="match status" value="1"/>
</dbReference>
<evidence type="ECO:0000313" key="5">
    <source>
        <dbReference type="Proteomes" id="UP000679071"/>
    </source>
</evidence>
<evidence type="ECO:0000256" key="1">
    <source>
        <dbReference type="SAM" id="MobiDB-lite"/>
    </source>
</evidence>
<accession>A0A3G3E605</accession>
<organism evidence="4 5">
    <name type="scientific">Mauternbach virus</name>
    <dbReference type="NCBI Taxonomy" id="2486603"/>
    <lineage>
        <taxon>Viruses</taxon>
        <taxon>Viruses incertae sedis</taxon>
        <taxon>Naldaviricetes</taxon>
        <taxon>Lefavirales</taxon>
        <taxon>Nudiviridae</taxon>
        <taxon>Alphanudivirus</taxon>
        <taxon>Alphanudivirus quartudromelanogasteris</taxon>
    </lineage>
</organism>
<dbReference type="GeneID" id="80535698"/>
<keyword evidence="2" id="KW-1133">Transmembrane helix</keyword>
<dbReference type="Proteomes" id="UP000679071">
    <property type="component" value="Segment"/>
</dbReference>
<evidence type="ECO:0000313" key="4">
    <source>
        <dbReference type="EMBL" id="AYP97899.1"/>
    </source>
</evidence>
<dbReference type="EMBL" id="MG969167">
    <property type="protein sequence ID" value="AYP97899.1"/>
    <property type="molecule type" value="Genomic_DNA"/>
</dbReference>
<reference evidence="5" key="1">
    <citation type="submission" date="2018-02" db="EMBL/GenBank/DDBJ databases">
        <title>A New Nudivirus from Drosophila melanogaster.</title>
        <authorList>
            <consortium name="DrosEU"/>
            <person name="Obbard D.J."/>
            <person name="Staubach F."/>
            <person name="Betancourt A."/>
        </authorList>
    </citation>
    <scope>NUCLEOTIDE SEQUENCE [LARGE SCALE GENOMIC DNA]</scope>
</reference>
<feature type="compositionally biased region" description="Polar residues" evidence="1">
    <location>
        <begin position="362"/>
        <end position="373"/>
    </location>
</feature>
<keyword evidence="2" id="KW-0812">Transmembrane</keyword>
<evidence type="ECO:0000256" key="2">
    <source>
        <dbReference type="SAM" id="Phobius"/>
    </source>
</evidence>
<dbReference type="KEGG" id="vg:80535698"/>
<protein>
    <submittedName>
        <fullName evidence="4">P74</fullName>
    </submittedName>
</protein>
<feature type="domain" description="Baculoviridae p74 N-terminal" evidence="3">
    <location>
        <begin position="21"/>
        <end position="286"/>
    </location>
</feature>
<dbReference type="InterPro" id="IPR007663">
    <property type="entry name" value="Baculo_p74"/>
</dbReference>
<keyword evidence="2" id="KW-0472">Membrane</keyword>
<dbReference type="InterPro" id="IPR013613">
    <property type="entry name" value="Baculo_p74_N"/>
</dbReference>
<feature type="compositionally biased region" description="Basic and acidic residues" evidence="1">
    <location>
        <begin position="378"/>
        <end position="406"/>
    </location>
</feature>
<keyword evidence="5" id="KW-1185">Reference proteome</keyword>
<dbReference type="RefSeq" id="YP_010797720.1">
    <property type="nucleotide sequence ID" value="NC_076232.1"/>
</dbReference>
<proteinExistence type="predicted"/>
<dbReference type="GO" id="GO:0019058">
    <property type="term" value="P:viral life cycle"/>
    <property type="evidence" value="ECO:0007669"/>
    <property type="project" value="InterPro"/>
</dbReference>
<feature type="region of interest" description="Disordered" evidence="1">
    <location>
        <begin position="362"/>
        <end position="406"/>
    </location>
</feature>
<dbReference type="Pfam" id="PF08404">
    <property type="entry name" value="Baculo_p74_N"/>
    <property type="match status" value="1"/>
</dbReference>
<name>A0A3G3E605_9VIRU</name>
<sequence>MYICVLSKKERIAYKTMATFTAEDIKNSQKFSQTNYMIRLIKRMHETHPHLASWLKYEIRDATIDDYYIPANLGHACKVIKIDIPENLCKLLSCNAMKEESECKPDEPASYYYVGDNAYDVQCQPSCYNTINNTNLHKDGKNTQNIPTLMWNPVQNVCRQINAPTMRWLEKPFYRSDTKFEHRLNDMPTGFSRIVDNSNPFGPGITYVLNETYCKYYDRTLSEDGSCDFTKWENVLDLAIGMNAINTAKSSIRMLTSEGTPFNLPENLPQLPIELAKEHTIDGWKSNINKDFIIPHLIDTSPRLQNVNSHRNVESAQNIHYQRQYAEIYNSSDLSNFTRLRMGLDPKPNNFSKTTSDLSMDSLKFKSQNQQYTKRNKRNVDDVNETLEKANDKDDNDNDHTGPTERPEWLKIVGSVLKVICKSVVDERFWETIIINDAINGILSTIKKECAKIVERMTVILGQNILKLTGSIGERVFASGIQGLVLRVASETALRVAAKSVIALAKILSATASVVGWVLIGAMVIDLVFTFWDPFGYQNLVPKEFPKEFAHQGELALRQMLSKPDVTYTFEQLASLLFDSKDLMVIQLESLTDSLIYLDSLVINSEGSRIDKGKEITIQGNGDINAYTEVANESMTERIKFNPKTFYDYNKKFMVRIELNTYINYTSAITLLTSGLFLLLKFNVICMILIFLAIIILAIGRMCLQIDSIVDILLKYRNNTNHFDVQGYSRT</sequence>
<evidence type="ECO:0000259" key="3">
    <source>
        <dbReference type="Pfam" id="PF08404"/>
    </source>
</evidence>